<evidence type="ECO:0000313" key="2">
    <source>
        <dbReference type="EMBL" id="ACL65644.1"/>
    </source>
</evidence>
<dbReference type="AlphaFoldDB" id="B8JAC5"/>
<feature type="compositionally biased region" description="Basic and acidic residues" evidence="1">
    <location>
        <begin position="13"/>
        <end position="24"/>
    </location>
</feature>
<dbReference type="HOGENOM" id="CLU_210281_0_0_7"/>
<evidence type="ECO:0000256" key="1">
    <source>
        <dbReference type="SAM" id="MobiDB-lite"/>
    </source>
</evidence>
<accession>B8JAC5</accession>
<reference evidence="2" key="1">
    <citation type="submission" date="2009-01" db="EMBL/GenBank/DDBJ databases">
        <title>Complete sequence of Anaeromyxobacter dehalogenans 2CP-1.</title>
        <authorList>
            <consortium name="US DOE Joint Genome Institute"/>
            <person name="Lucas S."/>
            <person name="Copeland A."/>
            <person name="Lapidus A."/>
            <person name="Glavina del Rio T."/>
            <person name="Dalin E."/>
            <person name="Tice H."/>
            <person name="Bruce D."/>
            <person name="Goodwin L."/>
            <person name="Pitluck S."/>
            <person name="Saunders E."/>
            <person name="Brettin T."/>
            <person name="Detter J.C."/>
            <person name="Han C."/>
            <person name="Larimer F."/>
            <person name="Land M."/>
            <person name="Hauser L."/>
            <person name="Kyrpides N."/>
            <person name="Ovchinnikova G."/>
            <person name="Beliaev A.S."/>
            <person name="Richardson P."/>
        </authorList>
    </citation>
    <scope>NUCLEOTIDE SEQUENCE</scope>
    <source>
        <strain evidence="2">2CP-1</strain>
    </source>
</reference>
<organism evidence="2 3">
    <name type="scientific">Anaeromyxobacter dehalogenans (strain ATCC BAA-258 / DSM 21875 / 2CP-1)</name>
    <dbReference type="NCBI Taxonomy" id="455488"/>
    <lineage>
        <taxon>Bacteria</taxon>
        <taxon>Pseudomonadati</taxon>
        <taxon>Myxococcota</taxon>
        <taxon>Myxococcia</taxon>
        <taxon>Myxococcales</taxon>
        <taxon>Cystobacterineae</taxon>
        <taxon>Anaeromyxobacteraceae</taxon>
        <taxon>Anaeromyxobacter</taxon>
    </lineage>
</organism>
<dbReference type="EMBL" id="CP001359">
    <property type="protein sequence ID" value="ACL65644.1"/>
    <property type="molecule type" value="Genomic_DNA"/>
</dbReference>
<dbReference type="Proteomes" id="UP000007089">
    <property type="component" value="Chromosome"/>
</dbReference>
<name>B8JAC5_ANAD2</name>
<dbReference type="KEGG" id="acp:A2cp1_2306"/>
<gene>
    <name evidence="2" type="ordered locus">A2cp1_2306</name>
</gene>
<feature type="compositionally biased region" description="Basic and acidic residues" evidence="1">
    <location>
        <begin position="35"/>
        <end position="53"/>
    </location>
</feature>
<sequence>MLDAYVIEEIKRREREQRREDRPSIELPVPSYPDEGPRGHDDRDRDPGDRDRGVVIIDYSG</sequence>
<feature type="region of interest" description="Disordered" evidence="1">
    <location>
        <begin position="13"/>
        <end position="61"/>
    </location>
</feature>
<keyword evidence="3" id="KW-1185">Reference proteome</keyword>
<dbReference type="RefSeq" id="WP_012633478.1">
    <property type="nucleotide sequence ID" value="NC_011891.1"/>
</dbReference>
<proteinExistence type="predicted"/>
<protein>
    <submittedName>
        <fullName evidence="2">Uncharacterized protein</fullName>
    </submittedName>
</protein>
<evidence type="ECO:0000313" key="3">
    <source>
        <dbReference type="Proteomes" id="UP000007089"/>
    </source>
</evidence>